<accession>A0A7M5WU68</accession>
<dbReference type="Gene3D" id="2.40.50.140">
    <property type="entry name" value="Nucleic acid-binding proteins"/>
    <property type="match status" value="1"/>
</dbReference>
<keyword evidence="11" id="KW-1185">Reference proteome</keyword>
<dbReference type="OrthoDB" id="1650at2759"/>
<dbReference type="InterPro" id="IPR036612">
    <property type="entry name" value="KH_dom_type_1_sf"/>
</dbReference>
<dbReference type="Proteomes" id="UP000594262">
    <property type="component" value="Unplaced"/>
</dbReference>
<dbReference type="GO" id="GO:0071051">
    <property type="term" value="P:poly(A)-dependent snoRNA 3'-end processing"/>
    <property type="evidence" value="ECO:0007669"/>
    <property type="project" value="TreeGrafter"/>
</dbReference>
<evidence type="ECO:0000313" key="10">
    <source>
        <dbReference type="EnsemblMetazoa" id="CLYHEMP013149.1"/>
    </source>
</evidence>
<comment type="subcellular location">
    <subcellularLocation>
        <location evidence="1">Nucleus</location>
    </subcellularLocation>
</comment>
<keyword evidence="3" id="KW-0698">rRNA processing</keyword>
<dbReference type="GO" id="GO:0003723">
    <property type="term" value="F:RNA binding"/>
    <property type="evidence" value="ECO:0007669"/>
    <property type="project" value="UniProtKB-KW"/>
</dbReference>
<name>A0A7M5WU68_9CNID</name>
<keyword evidence="6" id="KW-0539">Nucleus</keyword>
<protein>
    <recommendedName>
        <fullName evidence="12">Ribosomal RNA-processing protein 4</fullName>
    </recommendedName>
</protein>
<proteinExistence type="inferred from homology"/>
<sequence>MSIEIGPPLEEAQLPIYVPFEEKHFVVPGDVITEDSGFMKGHGTFADGMERLAASVAGTVERVNKLVSVKPFKSRYAGEVGDVIVGRISEVAQKKWRVDTNARMDSVLLLSGVNLPGGELRKRSAVDELLMRDYLVEGDLIVAEVQSEFQDGSLSLHTRNLKYGKLPQGIMFKVPASLIKRCKTHMHNLHCGATIILGNNGYVWIGPVMHDMDLSLREVKREKISKVDRESIARLRNCISAMASHGVLLYDTSITFAFEASLKYDIKDLLKPDIQVELVDATRRNLAQHL</sequence>
<evidence type="ECO:0000259" key="8">
    <source>
        <dbReference type="Pfam" id="PF15985"/>
    </source>
</evidence>
<evidence type="ECO:0000256" key="1">
    <source>
        <dbReference type="ARBA" id="ARBA00004123"/>
    </source>
</evidence>
<feature type="domain" description="RRP4 S1" evidence="9">
    <location>
        <begin position="75"/>
        <end position="147"/>
    </location>
</feature>
<dbReference type="InterPro" id="IPR025721">
    <property type="entry name" value="Exosome_cplx_N_dom"/>
</dbReference>
<dbReference type="InterPro" id="IPR012340">
    <property type="entry name" value="NA-bd_OB-fold"/>
</dbReference>
<dbReference type="Pfam" id="PF21266">
    <property type="entry name" value="S1_RRP4"/>
    <property type="match status" value="1"/>
</dbReference>
<evidence type="ECO:0008006" key="12">
    <source>
        <dbReference type="Google" id="ProtNLM"/>
    </source>
</evidence>
<evidence type="ECO:0000259" key="7">
    <source>
        <dbReference type="Pfam" id="PF14382"/>
    </source>
</evidence>
<comment type="similarity">
    <text evidence="2">Belongs to the RRP4 family.</text>
</comment>
<evidence type="ECO:0000256" key="2">
    <source>
        <dbReference type="ARBA" id="ARBA00009155"/>
    </source>
</evidence>
<dbReference type="GO" id="GO:0071038">
    <property type="term" value="P:TRAMP-dependent tRNA surveillance pathway"/>
    <property type="evidence" value="ECO:0007669"/>
    <property type="project" value="TreeGrafter"/>
</dbReference>
<dbReference type="GO" id="GO:0071035">
    <property type="term" value="P:nuclear polyadenylation-dependent rRNA catabolic process"/>
    <property type="evidence" value="ECO:0007669"/>
    <property type="project" value="TreeGrafter"/>
</dbReference>
<evidence type="ECO:0000256" key="6">
    <source>
        <dbReference type="ARBA" id="ARBA00023242"/>
    </source>
</evidence>
<dbReference type="SUPFAM" id="SSF54791">
    <property type="entry name" value="Eukaryotic type KH-domain (KH-domain type I)"/>
    <property type="match status" value="1"/>
</dbReference>
<dbReference type="InterPro" id="IPR026699">
    <property type="entry name" value="Exosome_RNA_bind1/RRP40/RRP4"/>
</dbReference>
<dbReference type="PANTHER" id="PTHR21321">
    <property type="entry name" value="PNAS-3 RELATED"/>
    <property type="match status" value="1"/>
</dbReference>
<dbReference type="GO" id="GO:0071034">
    <property type="term" value="P:CUT catabolic process"/>
    <property type="evidence" value="ECO:0007669"/>
    <property type="project" value="TreeGrafter"/>
</dbReference>
<dbReference type="CDD" id="cd05789">
    <property type="entry name" value="S1_Rrp4"/>
    <property type="match status" value="1"/>
</dbReference>
<feature type="domain" description="Exosome complex component N-terminal" evidence="7">
    <location>
        <begin position="25"/>
        <end position="63"/>
    </location>
</feature>
<dbReference type="RefSeq" id="XP_066913739.1">
    <property type="nucleotide sequence ID" value="XM_067057638.1"/>
</dbReference>
<keyword evidence="4" id="KW-0271">Exosome</keyword>
<dbReference type="Pfam" id="PF15985">
    <property type="entry name" value="KH_6"/>
    <property type="match status" value="1"/>
</dbReference>
<dbReference type="Pfam" id="PF14382">
    <property type="entry name" value="ECR1_N"/>
    <property type="match status" value="1"/>
</dbReference>
<reference evidence="10" key="1">
    <citation type="submission" date="2021-01" db="UniProtKB">
        <authorList>
            <consortium name="EnsemblMetazoa"/>
        </authorList>
    </citation>
    <scope>IDENTIFICATION</scope>
</reference>
<evidence type="ECO:0000256" key="3">
    <source>
        <dbReference type="ARBA" id="ARBA00022552"/>
    </source>
</evidence>
<dbReference type="FunFam" id="2.40.50.140:FF:000038">
    <property type="entry name" value="Exosome complex component RRP4"/>
    <property type="match status" value="1"/>
</dbReference>
<evidence type="ECO:0000256" key="5">
    <source>
        <dbReference type="ARBA" id="ARBA00022884"/>
    </source>
</evidence>
<dbReference type="GO" id="GO:0000467">
    <property type="term" value="P:exonucleolytic trimming to generate mature 3'-end of 5.8S rRNA from tricistronic rRNA transcript (SSU-rRNA, 5.8S rRNA, LSU-rRNA)"/>
    <property type="evidence" value="ECO:0007669"/>
    <property type="project" value="TreeGrafter"/>
</dbReference>
<dbReference type="PANTHER" id="PTHR21321:SF4">
    <property type="entry name" value="EXOSOME COMPLEX COMPONENT RRP4"/>
    <property type="match status" value="1"/>
</dbReference>
<dbReference type="Gene3D" id="2.40.50.100">
    <property type="match status" value="1"/>
</dbReference>
<dbReference type="GO" id="GO:0034475">
    <property type="term" value="P:U4 snRNA 3'-end processing"/>
    <property type="evidence" value="ECO:0007669"/>
    <property type="project" value="TreeGrafter"/>
</dbReference>
<dbReference type="GeneID" id="136801018"/>
<dbReference type="SUPFAM" id="SSF50249">
    <property type="entry name" value="Nucleic acid-binding proteins"/>
    <property type="match status" value="1"/>
</dbReference>
<evidence type="ECO:0000259" key="9">
    <source>
        <dbReference type="Pfam" id="PF21266"/>
    </source>
</evidence>
<dbReference type="EnsemblMetazoa" id="CLYHEMT013149.1">
    <property type="protein sequence ID" value="CLYHEMP013149.1"/>
    <property type="gene ID" value="CLYHEMG013149"/>
</dbReference>
<keyword evidence="5" id="KW-0694">RNA-binding</keyword>
<dbReference type="CDD" id="cd22525">
    <property type="entry name" value="KH-I_Rrp4_eukar"/>
    <property type="match status" value="1"/>
</dbReference>
<feature type="domain" description="K Homology" evidence="8">
    <location>
        <begin position="169"/>
        <end position="206"/>
    </location>
</feature>
<dbReference type="AlphaFoldDB" id="A0A7M5WU68"/>
<dbReference type="InterPro" id="IPR004088">
    <property type="entry name" value="KH_dom_type_1"/>
</dbReference>
<organism evidence="10 11">
    <name type="scientific">Clytia hemisphaerica</name>
    <dbReference type="NCBI Taxonomy" id="252671"/>
    <lineage>
        <taxon>Eukaryota</taxon>
        <taxon>Metazoa</taxon>
        <taxon>Cnidaria</taxon>
        <taxon>Hydrozoa</taxon>
        <taxon>Hydroidolina</taxon>
        <taxon>Leptothecata</taxon>
        <taxon>Obeliida</taxon>
        <taxon>Clytiidae</taxon>
        <taxon>Clytia</taxon>
    </lineage>
</organism>
<dbReference type="GO" id="GO:0000177">
    <property type="term" value="C:cytoplasmic exosome (RNase complex)"/>
    <property type="evidence" value="ECO:0007669"/>
    <property type="project" value="TreeGrafter"/>
</dbReference>
<dbReference type="GO" id="GO:0000176">
    <property type="term" value="C:nuclear exosome (RNase complex)"/>
    <property type="evidence" value="ECO:0007669"/>
    <property type="project" value="TreeGrafter"/>
</dbReference>
<dbReference type="InterPro" id="IPR048565">
    <property type="entry name" value="S1_RRP4"/>
</dbReference>
<evidence type="ECO:0000256" key="4">
    <source>
        <dbReference type="ARBA" id="ARBA00022835"/>
    </source>
</evidence>
<dbReference type="SUPFAM" id="SSF110324">
    <property type="entry name" value="Ribosomal L27 protein-like"/>
    <property type="match status" value="1"/>
</dbReference>
<evidence type="ECO:0000313" key="11">
    <source>
        <dbReference type="Proteomes" id="UP000594262"/>
    </source>
</evidence>